<feature type="transmembrane region" description="Helical" evidence="1">
    <location>
        <begin position="173"/>
        <end position="200"/>
    </location>
</feature>
<feature type="transmembrane region" description="Helical" evidence="1">
    <location>
        <begin position="220"/>
        <end position="237"/>
    </location>
</feature>
<keyword evidence="3" id="KW-1185">Reference proteome</keyword>
<dbReference type="AlphaFoldDB" id="A0A0G4EKF3"/>
<name>A0A0G4EKF3_VITBC</name>
<keyword evidence="1" id="KW-0472">Membrane</keyword>
<keyword evidence="1" id="KW-1133">Transmembrane helix</keyword>
<accession>A0A0G4EKF3</accession>
<reference evidence="2 3" key="1">
    <citation type="submission" date="2014-11" db="EMBL/GenBank/DDBJ databases">
        <authorList>
            <person name="Zhu J."/>
            <person name="Qi W."/>
            <person name="Song R."/>
        </authorList>
    </citation>
    <scope>NUCLEOTIDE SEQUENCE [LARGE SCALE GENOMIC DNA]</scope>
</reference>
<gene>
    <name evidence="2" type="ORF">Vbra_12372</name>
</gene>
<sequence length="251" mass="27982">MSLPPSNNAFMHYGSERMVGLTRRGDGNVYEDTNAPEEYYTETEMGRRYFALLPPGIRPREAHRHFMDAVREEAHGRRSSAPYFHRQAMCNKYRIDIMGGGDITREEREVGKTRLGDGTVYLPPGADLRVAAEQEHPLLFGLFSIVGFYTKKPGTGKPRYFALLKPDMKPSAAAYWVSLLVVVASCALLPVACAVLMAFWTVLVVKDAAILEEMSPVTQIWLVVFTVGLLLLLHAFVSRTAGVERIEGMGL</sequence>
<evidence type="ECO:0000256" key="1">
    <source>
        <dbReference type="SAM" id="Phobius"/>
    </source>
</evidence>
<protein>
    <submittedName>
        <fullName evidence="2">Uncharacterized protein</fullName>
    </submittedName>
</protein>
<keyword evidence="1" id="KW-0812">Transmembrane</keyword>
<dbReference type="InParanoid" id="A0A0G4EKF3"/>
<dbReference type="Proteomes" id="UP000041254">
    <property type="component" value="Unassembled WGS sequence"/>
</dbReference>
<evidence type="ECO:0000313" key="3">
    <source>
        <dbReference type="Proteomes" id="UP000041254"/>
    </source>
</evidence>
<organism evidence="2 3">
    <name type="scientific">Vitrella brassicaformis (strain CCMP3155)</name>
    <dbReference type="NCBI Taxonomy" id="1169540"/>
    <lineage>
        <taxon>Eukaryota</taxon>
        <taxon>Sar</taxon>
        <taxon>Alveolata</taxon>
        <taxon>Colpodellida</taxon>
        <taxon>Vitrellaceae</taxon>
        <taxon>Vitrella</taxon>
    </lineage>
</organism>
<dbReference type="EMBL" id="CDMY01000259">
    <property type="protein sequence ID" value="CEL97925.1"/>
    <property type="molecule type" value="Genomic_DNA"/>
</dbReference>
<proteinExistence type="predicted"/>
<evidence type="ECO:0000313" key="2">
    <source>
        <dbReference type="EMBL" id="CEL97925.1"/>
    </source>
</evidence>
<dbReference type="VEuPathDB" id="CryptoDB:Vbra_12372"/>